<keyword evidence="9 11" id="KW-0472">Membrane</keyword>
<dbReference type="GO" id="GO:0007030">
    <property type="term" value="P:Golgi organization"/>
    <property type="evidence" value="ECO:0007669"/>
    <property type="project" value="TreeGrafter"/>
</dbReference>
<evidence type="ECO:0000256" key="5">
    <source>
        <dbReference type="ARBA" id="ARBA00022840"/>
    </source>
</evidence>
<keyword evidence="7" id="KW-1278">Translocase</keyword>
<dbReference type="InterPro" id="IPR032630">
    <property type="entry name" value="P_typ_ATPase_c"/>
</dbReference>
<feature type="domain" description="P-type ATPase C-terminal" evidence="13">
    <location>
        <begin position="690"/>
        <end position="924"/>
    </location>
</feature>
<dbReference type="InterPro" id="IPR036412">
    <property type="entry name" value="HAD-like_sf"/>
</dbReference>
<dbReference type="Pfam" id="PF13246">
    <property type="entry name" value="Cation_ATPase"/>
    <property type="match status" value="1"/>
</dbReference>
<evidence type="ECO:0000313" key="14">
    <source>
        <dbReference type="Ensembl" id="ENSOMEP00000024229.1"/>
    </source>
</evidence>
<feature type="region of interest" description="Disordered" evidence="10">
    <location>
        <begin position="936"/>
        <end position="970"/>
    </location>
</feature>
<evidence type="ECO:0000313" key="15">
    <source>
        <dbReference type="Proteomes" id="UP000261560"/>
    </source>
</evidence>
<dbReference type="NCBIfam" id="TIGR01494">
    <property type="entry name" value="ATPase_P-type"/>
    <property type="match status" value="1"/>
</dbReference>
<dbReference type="PANTHER" id="PTHR24092">
    <property type="entry name" value="PROBABLE PHOSPHOLIPID-TRANSPORTING ATPASE"/>
    <property type="match status" value="1"/>
</dbReference>
<sequence>FTWEVRANSPNYHRARQKKSFLCFQWGRYAGNAVHSHKYSPLSFLPLTLFEQFHRAANLYFLLMVVLQARRRCDAEVNSRRCDVLLSHFGATQWKDLCVGDILRICKDQVIPADLLLLCSSEPHSLCYVETADIDETNLKFRQALAATHSHLGSCPSEGALAAFDVVQCEEPNDRLYVFRGHLLWRGECHHLENEHVLLRGTVLRNTDRAYGLVVYSIVLCLLLAALLLAVGSGVFSGVVMREAGPLSALVFNGDPAYTAFLVYWSYIILLSPAMPIALYIRFEVIHSVHSRFIGWDLELYWQPGDRPAQARNTSLNEELGQVGYLLSDKTGTLTQNRLLFRQCCIAGEIYPMDLSWNPFSRGGLHMSAPSLVEKLRGRRCPASRRFFRALALCHTVMAEWKDDSPVYQAASPDEEALVGAARELGWVFLRRSRDCVVVSELGVSRQYQLLALLDFSSRRRRMSVLREPGGALKLYCKGADIVILERLQRNAAHLDRTERALQVFSVACLRTLCVAVRSVPEALWEQWRETLDLVAAMATAERDAQLEQLYDEMERDLQLLGVTAIEDRLQDGVPETICLLRRAGIKVWVLTGDKKTAINIGYSCELLDPDQAEFEQRPEWGGPFMSLARQCQAVLCCRVTPAQKAEIVKLVRKHTNAITMSIGDGANDVNMIKAHIGVGVAGVEGGQAVQNADFGLSQFRFLQRLLLVHGRWSYRRISFFLRYFLFKTCSFALVHVWFGCFNGFSSQSLYETWFIALYTVLYSAAPVMCLAVFEQDVSAEASLRQPELYGGGQQQQLSGPRQLGLCLLHAVYTSLVFFFVPFGVFNNTAYDYQTMALTVAMIVLLTKYWTRFSVAAVCVSVGMFFICSRITHSGRLFQRSPSDYYFLVSEVAFADPVVWLTALLAAWTAVLPSFSAHAFSAVLMAPDHHKVHSSAPQTAEMSSTFRRRSTMRRSSYAVSQGEGPGRIIT</sequence>
<proteinExistence type="predicted"/>
<dbReference type="InterPro" id="IPR001757">
    <property type="entry name" value="P_typ_ATPase"/>
</dbReference>
<feature type="transmembrane region" description="Helical" evidence="11">
    <location>
        <begin position="830"/>
        <end position="846"/>
    </location>
</feature>
<dbReference type="GO" id="GO:0140326">
    <property type="term" value="F:ATPase-coupled intramembrane lipid transporter activity"/>
    <property type="evidence" value="ECO:0007669"/>
    <property type="project" value="TreeGrafter"/>
</dbReference>
<keyword evidence="5" id="KW-0067">ATP-binding</keyword>
<dbReference type="Pfam" id="PF16209">
    <property type="entry name" value="PhoLip_ATPase_N"/>
    <property type="match status" value="1"/>
</dbReference>
<feature type="transmembrane region" description="Helical" evidence="11">
    <location>
        <begin position="213"/>
        <end position="241"/>
    </location>
</feature>
<dbReference type="SFLD" id="SFLDS00003">
    <property type="entry name" value="Haloacid_Dehalogenase"/>
    <property type="match status" value="1"/>
</dbReference>
<evidence type="ECO:0000256" key="3">
    <source>
        <dbReference type="ARBA" id="ARBA00022723"/>
    </source>
</evidence>
<evidence type="ECO:0000256" key="11">
    <source>
        <dbReference type="SAM" id="Phobius"/>
    </source>
</evidence>
<evidence type="ECO:0000259" key="13">
    <source>
        <dbReference type="Pfam" id="PF16212"/>
    </source>
</evidence>
<evidence type="ECO:0000256" key="9">
    <source>
        <dbReference type="ARBA" id="ARBA00023136"/>
    </source>
</evidence>
<evidence type="ECO:0000256" key="6">
    <source>
        <dbReference type="ARBA" id="ARBA00022842"/>
    </source>
</evidence>
<dbReference type="SUPFAM" id="SSF81653">
    <property type="entry name" value="Calcium ATPase, transduction domain A"/>
    <property type="match status" value="1"/>
</dbReference>
<dbReference type="PROSITE" id="PS00154">
    <property type="entry name" value="ATPASE_E1_E2"/>
    <property type="match status" value="1"/>
</dbReference>
<dbReference type="GO" id="GO:0016887">
    <property type="term" value="F:ATP hydrolysis activity"/>
    <property type="evidence" value="ECO:0007669"/>
    <property type="project" value="InterPro"/>
</dbReference>
<feature type="transmembrane region" description="Helical" evidence="11">
    <location>
        <begin position="261"/>
        <end position="283"/>
    </location>
</feature>
<dbReference type="SUPFAM" id="SSF81660">
    <property type="entry name" value="Metal cation-transporting ATPase, ATP-binding domain N"/>
    <property type="match status" value="1"/>
</dbReference>
<evidence type="ECO:0000256" key="8">
    <source>
        <dbReference type="ARBA" id="ARBA00022989"/>
    </source>
</evidence>
<feature type="transmembrane region" description="Helical" evidence="11">
    <location>
        <begin position="804"/>
        <end position="824"/>
    </location>
</feature>
<dbReference type="Gene3D" id="3.40.50.1000">
    <property type="entry name" value="HAD superfamily/HAD-like"/>
    <property type="match status" value="1"/>
</dbReference>
<keyword evidence="6" id="KW-0460">Magnesium</keyword>
<protein>
    <submittedName>
        <fullName evidence="14">ATPase phospholipid transporting 8B3</fullName>
    </submittedName>
</protein>
<dbReference type="InterPro" id="IPR023299">
    <property type="entry name" value="ATPase_P-typ_cyto_dom_N"/>
</dbReference>
<dbReference type="Ensembl" id="ENSOMET00000010217.1">
    <property type="protein sequence ID" value="ENSOMEP00000024229.1"/>
    <property type="gene ID" value="ENSOMEG00000004754.1"/>
</dbReference>
<keyword evidence="2 11" id="KW-0812">Transmembrane</keyword>
<dbReference type="InterPro" id="IPR044492">
    <property type="entry name" value="P_typ_ATPase_HD_dom"/>
</dbReference>
<dbReference type="InterPro" id="IPR023298">
    <property type="entry name" value="ATPase_P-typ_TM_dom_sf"/>
</dbReference>
<dbReference type="Gene3D" id="3.40.1110.10">
    <property type="entry name" value="Calcium-transporting ATPase, cytoplasmic domain N"/>
    <property type="match status" value="1"/>
</dbReference>
<dbReference type="SFLD" id="SFLDG00002">
    <property type="entry name" value="C1.7:_P-type_atpase_like"/>
    <property type="match status" value="1"/>
</dbReference>
<keyword evidence="3" id="KW-0479">Metal-binding</keyword>
<accession>A0A3B3D445</accession>
<dbReference type="GO" id="GO:0045332">
    <property type="term" value="P:phospholipid translocation"/>
    <property type="evidence" value="ECO:0007669"/>
    <property type="project" value="TreeGrafter"/>
</dbReference>
<keyword evidence="4" id="KW-0547">Nucleotide-binding</keyword>
<evidence type="ECO:0000256" key="10">
    <source>
        <dbReference type="SAM" id="MobiDB-lite"/>
    </source>
</evidence>
<keyword evidence="15" id="KW-1185">Reference proteome</keyword>
<dbReference type="SFLD" id="SFLDF00027">
    <property type="entry name" value="p-type_atpase"/>
    <property type="match status" value="1"/>
</dbReference>
<feature type="domain" description="P-type ATPase N-terminal" evidence="12">
    <location>
        <begin position="14"/>
        <end position="69"/>
    </location>
</feature>
<organism evidence="14 15">
    <name type="scientific">Oryzias melastigma</name>
    <name type="common">Marine medaka</name>
    <dbReference type="NCBI Taxonomy" id="30732"/>
    <lineage>
        <taxon>Eukaryota</taxon>
        <taxon>Metazoa</taxon>
        <taxon>Chordata</taxon>
        <taxon>Craniata</taxon>
        <taxon>Vertebrata</taxon>
        <taxon>Euteleostomi</taxon>
        <taxon>Actinopterygii</taxon>
        <taxon>Neopterygii</taxon>
        <taxon>Teleostei</taxon>
        <taxon>Neoteleostei</taxon>
        <taxon>Acanthomorphata</taxon>
        <taxon>Ovalentaria</taxon>
        <taxon>Atherinomorphae</taxon>
        <taxon>Beloniformes</taxon>
        <taxon>Adrianichthyidae</taxon>
        <taxon>Oryziinae</taxon>
        <taxon>Oryzias</taxon>
    </lineage>
</organism>
<dbReference type="GO" id="GO:0046872">
    <property type="term" value="F:metal ion binding"/>
    <property type="evidence" value="ECO:0007669"/>
    <property type="project" value="UniProtKB-KW"/>
</dbReference>
<dbReference type="AlphaFoldDB" id="A0A3B3D445"/>
<dbReference type="Pfam" id="PF16212">
    <property type="entry name" value="PhoLip_ATPase_C"/>
    <property type="match status" value="1"/>
</dbReference>
<keyword evidence="8 11" id="KW-1133">Transmembrane helix</keyword>
<dbReference type="GO" id="GO:0005524">
    <property type="term" value="F:ATP binding"/>
    <property type="evidence" value="ECO:0007669"/>
    <property type="project" value="UniProtKB-KW"/>
</dbReference>
<dbReference type="PaxDb" id="30732-ENSOMEP00000024229"/>
<dbReference type="GO" id="GO:0005802">
    <property type="term" value="C:trans-Golgi network"/>
    <property type="evidence" value="ECO:0007669"/>
    <property type="project" value="TreeGrafter"/>
</dbReference>
<reference evidence="14" key="2">
    <citation type="submission" date="2025-09" db="UniProtKB">
        <authorList>
            <consortium name="Ensembl"/>
        </authorList>
    </citation>
    <scope>IDENTIFICATION</scope>
</reference>
<evidence type="ECO:0000256" key="4">
    <source>
        <dbReference type="ARBA" id="ARBA00022741"/>
    </source>
</evidence>
<dbReference type="SUPFAM" id="SSF56784">
    <property type="entry name" value="HAD-like"/>
    <property type="match status" value="1"/>
</dbReference>
<dbReference type="GeneTree" id="ENSGT00940000160463"/>
<evidence type="ECO:0000256" key="2">
    <source>
        <dbReference type="ARBA" id="ARBA00022692"/>
    </source>
</evidence>
<comment type="subcellular location">
    <subcellularLocation>
        <location evidence="1">Membrane</location>
        <topology evidence="1">Multi-pass membrane protein</topology>
    </subcellularLocation>
</comment>
<evidence type="ECO:0000256" key="1">
    <source>
        <dbReference type="ARBA" id="ARBA00004141"/>
    </source>
</evidence>
<dbReference type="InterPro" id="IPR018303">
    <property type="entry name" value="ATPase_P-typ_P_site"/>
</dbReference>
<reference evidence="14" key="1">
    <citation type="submission" date="2025-08" db="UniProtKB">
        <authorList>
            <consortium name="Ensembl"/>
        </authorList>
    </citation>
    <scope>IDENTIFICATION</scope>
</reference>
<dbReference type="STRING" id="30732.ENSOMEP00000024229"/>
<name>A0A3B3D445_ORYME</name>
<evidence type="ECO:0000256" key="7">
    <source>
        <dbReference type="ARBA" id="ARBA00022967"/>
    </source>
</evidence>
<feature type="transmembrane region" description="Helical" evidence="11">
    <location>
        <begin position="754"/>
        <end position="774"/>
    </location>
</feature>
<feature type="transmembrane region" description="Helical" evidence="11">
    <location>
        <begin position="720"/>
        <end position="739"/>
    </location>
</feature>
<dbReference type="PANTHER" id="PTHR24092:SF198">
    <property type="entry name" value="PHOSPHOLIPID-TRANSPORTING ATPASE"/>
    <property type="match status" value="1"/>
</dbReference>
<feature type="transmembrane region" description="Helical" evidence="11">
    <location>
        <begin position="892"/>
        <end position="915"/>
    </location>
</feature>
<dbReference type="InterPro" id="IPR032631">
    <property type="entry name" value="P-type_ATPase_N"/>
</dbReference>
<dbReference type="GO" id="GO:0005886">
    <property type="term" value="C:plasma membrane"/>
    <property type="evidence" value="ECO:0007669"/>
    <property type="project" value="TreeGrafter"/>
</dbReference>
<dbReference type="InterPro" id="IPR023214">
    <property type="entry name" value="HAD_sf"/>
</dbReference>
<dbReference type="InterPro" id="IPR008250">
    <property type="entry name" value="ATPase_P-typ_transduc_dom_A_sf"/>
</dbReference>
<dbReference type="SUPFAM" id="SSF81665">
    <property type="entry name" value="Calcium ATPase, transmembrane domain M"/>
    <property type="match status" value="1"/>
</dbReference>
<dbReference type="PRINTS" id="PR00119">
    <property type="entry name" value="CATATPASE"/>
</dbReference>
<dbReference type="OMA" id="DILMFFR"/>
<feature type="transmembrane region" description="Helical" evidence="11">
    <location>
        <begin position="853"/>
        <end position="872"/>
    </location>
</feature>
<dbReference type="Gene3D" id="2.70.150.10">
    <property type="entry name" value="Calcium-transporting ATPase, cytoplasmic transduction domain A"/>
    <property type="match status" value="1"/>
</dbReference>
<evidence type="ECO:0000259" key="12">
    <source>
        <dbReference type="Pfam" id="PF16209"/>
    </source>
</evidence>
<dbReference type="Proteomes" id="UP000261560">
    <property type="component" value="Unplaced"/>
</dbReference>